<dbReference type="SMART" id="SM00066">
    <property type="entry name" value="GAL4"/>
    <property type="match status" value="1"/>
</dbReference>
<feature type="domain" description="Zn(2)-C6 fungal-type" evidence="4">
    <location>
        <begin position="32"/>
        <end position="61"/>
    </location>
</feature>
<dbReference type="Pfam" id="PF04082">
    <property type="entry name" value="Fungal_trans"/>
    <property type="match status" value="1"/>
</dbReference>
<feature type="compositionally biased region" description="Low complexity" evidence="3">
    <location>
        <begin position="490"/>
        <end position="515"/>
    </location>
</feature>
<evidence type="ECO:0000256" key="3">
    <source>
        <dbReference type="SAM" id="MobiDB-lite"/>
    </source>
</evidence>
<dbReference type="SUPFAM" id="SSF57701">
    <property type="entry name" value="Zn2/Cys6 DNA-binding domain"/>
    <property type="match status" value="1"/>
</dbReference>
<dbReference type="EMBL" id="BABT02000025">
    <property type="protein sequence ID" value="GAA93835.1"/>
    <property type="molecule type" value="Genomic_DNA"/>
</dbReference>
<reference evidence="5 6" key="1">
    <citation type="journal article" date="2011" name="J. Gen. Appl. Microbiol.">
        <title>Draft genome sequencing of the enigmatic basidiomycete Mixia osmundae.</title>
        <authorList>
            <person name="Nishida H."/>
            <person name="Nagatsuka Y."/>
            <person name="Sugiyama J."/>
        </authorList>
    </citation>
    <scope>NUCLEOTIDE SEQUENCE [LARGE SCALE GENOMIC DNA]</scope>
    <source>
        <strain evidence="6">CBS 9802 / IAM 14324 / JCM 22182 / KY 12970</strain>
    </source>
</reference>
<dbReference type="AlphaFoldDB" id="G7DTI8"/>
<dbReference type="HOGENOM" id="CLU_460101_0_0_1"/>
<dbReference type="InterPro" id="IPR036864">
    <property type="entry name" value="Zn2-C6_fun-type_DNA-bd_sf"/>
</dbReference>
<dbReference type="Gene3D" id="4.10.240.10">
    <property type="entry name" value="Zn(2)-C6 fungal-type DNA-binding domain"/>
    <property type="match status" value="1"/>
</dbReference>
<keyword evidence="1" id="KW-0479">Metal-binding</keyword>
<dbReference type="GO" id="GO:0000981">
    <property type="term" value="F:DNA-binding transcription factor activity, RNA polymerase II-specific"/>
    <property type="evidence" value="ECO:0007669"/>
    <property type="project" value="InterPro"/>
</dbReference>
<dbReference type="PANTHER" id="PTHR46910">
    <property type="entry name" value="TRANSCRIPTION FACTOR PDR1"/>
    <property type="match status" value="1"/>
</dbReference>
<dbReference type="Proteomes" id="UP000009131">
    <property type="component" value="Unassembled WGS sequence"/>
</dbReference>
<sequence length="593" mass="65839">MYGLPGARQASANTPSSDEPAAKKQRNRPILSCANCRQRKLRCDRQTPCGTCVHRRVYCANLEPLVQPLTRDAVSNVSTGASPRHSTLTNPRRNSQRHDHTIVRPVILRASKSQPPLLTSRLAIDTSMAIMSAPSLSSAFWSNAESASFESELPGTSTRSLMLQRFFANVNTVLPLVHPWHFERNSGLDPALNRPSLRALTLAMVALGGLTFDDYAPIAARCFRIARNLLSERRDDLDLEWLTASTLMLFYASSLSLPCASYILALTVKAAMQARVHHSDEPRWTSTLWQSELRKRIWWSLAMADMLQASPLHALAAFNPRAADFELPLPIDDTSLDLGRSSPAAILVSSSPSGLSMLRFNEMIRFLILARDALAAIRLAASANNLQLAAHCIAQMEAHENRFAQTRSQDDSDKRYLTIYRAVLRIIVHRSLMACVVDTAQDAADASRQIVAAASRRVHRNIDVLLQRDEAWPLLACFANIADPRQEFMPSSQRQPPRSPTIPQQQGQQHQSSPSIRQESTEDVSVPSSRSETQEGQSVTFLGAVPDDFGSPDNFFVADQVTTDLEPSDPFDTLLLLGEDRYQALRTHTEELD</sequence>
<name>G7DTI8_MIXOS</name>
<dbReference type="GO" id="GO:0008270">
    <property type="term" value="F:zinc ion binding"/>
    <property type="evidence" value="ECO:0007669"/>
    <property type="project" value="InterPro"/>
</dbReference>
<dbReference type="InterPro" id="IPR007219">
    <property type="entry name" value="XnlR_reg_dom"/>
</dbReference>
<dbReference type="Pfam" id="PF00172">
    <property type="entry name" value="Zn_clus"/>
    <property type="match status" value="1"/>
</dbReference>
<dbReference type="PROSITE" id="PS00463">
    <property type="entry name" value="ZN2_CY6_FUNGAL_1"/>
    <property type="match status" value="1"/>
</dbReference>
<dbReference type="GO" id="GO:0003677">
    <property type="term" value="F:DNA binding"/>
    <property type="evidence" value="ECO:0007669"/>
    <property type="project" value="InterPro"/>
</dbReference>
<dbReference type="OMA" id="SPFECEM"/>
<gene>
    <name evidence="5" type="primary">Mo00481</name>
    <name evidence="5" type="ORF">E5Q_00481</name>
</gene>
<dbReference type="InterPro" id="IPR001138">
    <property type="entry name" value="Zn2Cys6_DnaBD"/>
</dbReference>
<keyword evidence="2" id="KW-0539">Nucleus</keyword>
<feature type="region of interest" description="Disordered" evidence="3">
    <location>
        <begin position="1"/>
        <end position="27"/>
    </location>
</feature>
<dbReference type="CDD" id="cd00067">
    <property type="entry name" value="GAL4"/>
    <property type="match status" value="1"/>
</dbReference>
<dbReference type="CDD" id="cd12148">
    <property type="entry name" value="fungal_TF_MHR"/>
    <property type="match status" value="1"/>
</dbReference>
<evidence type="ECO:0000313" key="6">
    <source>
        <dbReference type="Proteomes" id="UP000009131"/>
    </source>
</evidence>
<feature type="region of interest" description="Disordered" evidence="3">
    <location>
        <begin position="488"/>
        <end position="537"/>
    </location>
</feature>
<proteinExistence type="predicted"/>
<dbReference type="RefSeq" id="XP_014571400.1">
    <property type="nucleotide sequence ID" value="XM_014715914.1"/>
</dbReference>
<dbReference type="InParanoid" id="G7DTI8"/>
<dbReference type="InterPro" id="IPR050987">
    <property type="entry name" value="AtrR-like"/>
</dbReference>
<evidence type="ECO:0000256" key="2">
    <source>
        <dbReference type="ARBA" id="ARBA00023242"/>
    </source>
</evidence>
<organism evidence="5 6">
    <name type="scientific">Mixia osmundae (strain CBS 9802 / IAM 14324 / JCM 22182 / KY 12970)</name>
    <dbReference type="NCBI Taxonomy" id="764103"/>
    <lineage>
        <taxon>Eukaryota</taxon>
        <taxon>Fungi</taxon>
        <taxon>Dikarya</taxon>
        <taxon>Basidiomycota</taxon>
        <taxon>Pucciniomycotina</taxon>
        <taxon>Mixiomycetes</taxon>
        <taxon>Mixiales</taxon>
        <taxon>Mixiaceae</taxon>
        <taxon>Mixia</taxon>
    </lineage>
</organism>
<dbReference type="GO" id="GO:0006351">
    <property type="term" value="P:DNA-templated transcription"/>
    <property type="evidence" value="ECO:0007669"/>
    <property type="project" value="InterPro"/>
</dbReference>
<evidence type="ECO:0000256" key="1">
    <source>
        <dbReference type="ARBA" id="ARBA00022723"/>
    </source>
</evidence>
<dbReference type="STRING" id="764103.G7DTI8"/>
<comment type="caution">
    <text evidence="5">The sequence shown here is derived from an EMBL/GenBank/DDBJ whole genome shotgun (WGS) entry which is preliminary data.</text>
</comment>
<feature type="region of interest" description="Disordered" evidence="3">
    <location>
        <begin position="76"/>
        <end position="97"/>
    </location>
</feature>
<evidence type="ECO:0000313" key="5">
    <source>
        <dbReference type="EMBL" id="GAA93835.1"/>
    </source>
</evidence>
<accession>G7DTI8</accession>
<protein>
    <recommendedName>
        <fullName evidence="4">Zn(2)-C6 fungal-type domain-containing protein</fullName>
    </recommendedName>
</protein>
<dbReference type="PROSITE" id="PS50048">
    <property type="entry name" value="ZN2_CY6_FUNGAL_2"/>
    <property type="match status" value="1"/>
</dbReference>
<feature type="compositionally biased region" description="Polar residues" evidence="3">
    <location>
        <begin position="76"/>
        <end position="93"/>
    </location>
</feature>
<dbReference type="OrthoDB" id="2269373at2759"/>
<evidence type="ECO:0000259" key="4">
    <source>
        <dbReference type="PROSITE" id="PS50048"/>
    </source>
</evidence>
<reference evidence="5 6" key="2">
    <citation type="journal article" date="2012" name="Open Biol.">
        <title>Characteristics of nucleosomes and linker DNA regions on the genome of the basidiomycete Mixia osmundae revealed by mono- and dinucleosome mapping.</title>
        <authorList>
            <person name="Nishida H."/>
            <person name="Kondo S."/>
            <person name="Matsumoto T."/>
            <person name="Suzuki Y."/>
            <person name="Yoshikawa H."/>
            <person name="Taylor T.D."/>
            <person name="Sugiyama J."/>
        </authorList>
    </citation>
    <scope>NUCLEOTIDE SEQUENCE [LARGE SCALE GENOMIC DNA]</scope>
    <source>
        <strain evidence="6">CBS 9802 / IAM 14324 / JCM 22182 / KY 12970</strain>
    </source>
</reference>
<keyword evidence="6" id="KW-1185">Reference proteome</keyword>
<feature type="compositionally biased region" description="Polar residues" evidence="3">
    <location>
        <begin position="526"/>
        <end position="537"/>
    </location>
</feature>
<dbReference type="PANTHER" id="PTHR46910:SF40">
    <property type="entry name" value="ZN(II)2CYS6 TRANSCRIPTION FACTOR (EUROFUNG)"/>
    <property type="match status" value="1"/>
</dbReference>